<evidence type="ECO:0000313" key="2">
    <source>
        <dbReference type="EMBL" id="KAK9707863.1"/>
    </source>
</evidence>
<feature type="compositionally biased region" description="Basic and acidic residues" evidence="1">
    <location>
        <begin position="77"/>
        <end position="93"/>
    </location>
</feature>
<name>A0AAW1JRQ6_POPJA</name>
<feature type="compositionally biased region" description="Low complexity" evidence="1">
    <location>
        <begin position="40"/>
        <end position="52"/>
    </location>
</feature>
<comment type="caution">
    <text evidence="2">The sequence shown here is derived from an EMBL/GenBank/DDBJ whole genome shotgun (WGS) entry which is preliminary data.</text>
</comment>
<proteinExistence type="predicted"/>
<evidence type="ECO:0000256" key="1">
    <source>
        <dbReference type="SAM" id="MobiDB-lite"/>
    </source>
</evidence>
<dbReference type="Proteomes" id="UP001458880">
    <property type="component" value="Unassembled WGS sequence"/>
</dbReference>
<gene>
    <name evidence="2" type="ORF">QE152_g27591</name>
</gene>
<feature type="region of interest" description="Disordered" evidence="1">
    <location>
        <begin position="1"/>
        <end position="27"/>
    </location>
</feature>
<evidence type="ECO:0000313" key="3">
    <source>
        <dbReference type="Proteomes" id="UP001458880"/>
    </source>
</evidence>
<reference evidence="2 3" key="1">
    <citation type="journal article" date="2024" name="BMC Genomics">
        <title>De novo assembly and annotation of Popillia japonica's genome with initial clues to its potential as an invasive pest.</title>
        <authorList>
            <person name="Cucini C."/>
            <person name="Boschi S."/>
            <person name="Funari R."/>
            <person name="Cardaioli E."/>
            <person name="Iannotti N."/>
            <person name="Marturano G."/>
            <person name="Paoli F."/>
            <person name="Bruttini M."/>
            <person name="Carapelli A."/>
            <person name="Frati F."/>
            <person name="Nardi F."/>
        </authorList>
    </citation>
    <scope>NUCLEOTIDE SEQUENCE [LARGE SCALE GENOMIC DNA]</scope>
    <source>
        <strain evidence="2">DMR45628</strain>
    </source>
</reference>
<dbReference type="AlphaFoldDB" id="A0AAW1JRQ6"/>
<accession>A0AAW1JRQ6</accession>
<feature type="compositionally biased region" description="Basic and acidic residues" evidence="1">
    <location>
        <begin position="1"/>
        <end position="23"/>
    </location>
</feature>
<feature type="region of interest" description="Disordered" evidence="1">
    <location>
        <begin position="39"/>
        <end position="93"/>
    </location>
</feature>
<dbReference type="EMBL" id="JASPKY010000341">
    <property type="protein sequence ID" value="KAK9707863.1"/>
    <property type="molecule type" value="Genomic_DNA"/>
</dbReference>
<sequence length="93" mass="10713">MEEKSPKSPTDEKLVVEKGEISPRRSGNKWQRMFNLYKFPSMPASPSSPNSPDGFFHSPSYESILKQNGQLHLKKKEQKDKKSDKSENTLECR</sequence>
<keyword evidence="3" id="KW-1185">Reference proteome</keyword>
<organism evidence="2 3">
    <name type="scientific">Popillia japonica</name>
    <name type="common">Japanese beetle</name>
    <dbReference type="NCBI Taxonomy" id="7064"/>
    <lineage>
        <taxon>Eukaryota</taxon>
        <taxon>Metazoa</taxon>
        <taxon>Ecdysozoa</taxon>
        <taxon>Arthropoda</taxon>
        <taxon>Hexapoda</taxon>
        <taxon>Insecta</taxon>
        <taxon>Pterygota</taxon>
        <taxon>Neoptera</taxon>
        <taxon>Endopterygota</taxon>
        <taxon>Coleoptera</taxon>
        <taxon>Polyphaga</taxon>
        <taxon>Scarabaeiformia</taxon>
        <taxon>Scarabaeidae</taxon>
        <taxon>Rutelinae</taxon>
        <taxon>Popillia</taxon>
    </lineage>
</organism>
<protein>
    <submittedName>
        <fullName evidence="2">Uncharacterized protein</fullName>
    </submittedName>
</protein>